<dbReference type="EMBL" id="KZ452040">
    <property type="protein sequence ID" value="PKA49169.1"/>
    <property type="molecule type" value="Genomic_DNA"/>
</dbReference>
<dbReference type="OrthoDB" id="445556at2759"/>
<proteinExistence type="predicted"/>
<evidence type="ECO:0000313" key="3">
    <source>
        <dbReference type="Proteomes" id="UP000236161"/>
    </source>
</evidence>
<reference evidence="2 3" key="1">
    <citation type="journal article" date="2017" name="Nature">
        <title>The Apostasia genome and the evolution of orchids.</title>
        <authorList>
            <person name="Zhang G.Q."/>
            <person name="Liu K.W."/>
            <person name="Li Z."/>
            <person name="Lohaus R."/>
            <person name="Hsiao Y.Y."/>
            <person name="Niu S.C."/>
            <person name="Wang J.Y."/>
            <person name="Lin Y.C."/>
            <person name="Xu Q."/>
            <person name="Chen L.J."/>
            <person name="Yoshida K."/>
            <person name="Fujiwara S."/>
            <person name="Wang Z.W."/>
            <person name="Zhang Y.Q."/>
            <person name="Mitsuda N."/>
            <person name="Wang M."/>
            <person name="Liu G.H."/>
            <person name="Pecoraro L."/>
            <person name="Huang H.X."/>
            <person name="Xiao X.J."/>
            <person name="Lin M."/>
            <person name="Wu X.Y."/>
            <person name="Wu W.L."/>
            <person name="Chen Y.Y."/>
            <person name="Chang S.B."/>
            <person name="Sakamoto S."/>
            <person name="Ohme-Takagi M."/>
            <person name="Yagi M."/>
            <person name="Zeng S.J."/>
            <person name="Shen C.Y."/>
            <person name="Yeh C.M."/>
            <person name="Luo Y.B."/>
            <person name="Tsai W.C."/>
            <person name="Van de Peer Y."/>
            <person name="Liu Z.J."/>
        </authorList>
    </citation>
    <scope>NUCLEOTIDE SEQUENCE [LARGE SCALE GENOMIC DNA]</scope>
    <source>
        <strain evidence="3">cv. Shenzhen</strain>
        <tissue evidence="2">Stem</tissue>
    </source>
</reference>
<organism evidence="2 3">
    <name type="scientific">Apostasia shenzhenica</name>
    <dbReference type="NCBI Taxonomy" id="1088818"/>
    <lineage>
        <taxon>Eukaryota</taxon>
        <taxon>Viridiplantae</taxon>
        <taxon>Streptophyta</taxon>
        <taxon>Embryophyta</taxon>
        <taxon>Tracheophyta</taxon>
        <taxon>Spermatophyta</taxon>
        <taxon>Magnoliopsida</taxon>
        <taxon>Liliopsida</taxon>
        <taxon>Asparagales</taxon>
        <taxon>Orchidaceae</taxon>
        <taxon>Apostasioideae</taxon>
        <taxon>Apostasia</taxon>
    </lineage>
</organism>
<name>A0A2I0A0V4_9ASPA</name>
<dbReference type="Proteomes" id="UP000236161">
    <property type="component" value="Unassembled WGS sequence"/>
</dbReference>
<protein>
    <recommendedName>
        <fullName evidence="4">J domain-containing protein</fullName>
    </recommendedName>
</protein>
<dbReference type="CDD" id="cd06257">
    <property type="entry name" value="DnaJ"/>
    <property type="match status" value="1"/>
</dbReference>
<gene>
    <name evidence="2" type="ORF">AXF42_Ash010854</name>
</gene>
<evidence type="ECO:0000256" key="1">
    <source>
        <dbReference type="SAM" id="MobiDB-lite"/>
    </source>
</evidence>
<dbReference type="AlphaFoldDB" id="A0A2I0A0V4"/>
<feature type="compositionally biased region" description="Gly residues" evidence="1">
    <location>
        <begin position="1"/>
        <end position="11"/>
    </location>
</feature>
<dbReference type="SUPFAM" id="SSF46565">
    <property type="entry name" value="Chaperone J-domain"/>
    <property type="match status" value="1"/>
</dbReference>
<dbReference type="InterPro" id="IPR036869">
    <property type="entry name" value="J_dom_sf"/>
</dbReference>
<sequence>MGAPASGGGEGAVRRAEGEGTASPQGDKGCVPRSLAKRWHPDVAGAVGAASFLEIQLAYATLSDSEGREMQTARWGAGFGVPGGRSVLVAERWETSSAGRSYGAPRDREVVAPLKGKFTPF</sequence>
<evidence type="ECO:0000313" key="2">
    <source>
        <dbReference type="EMBL" id="PKA49169.1"/>
    </source>
</evidence>
<dbReference type="Gene3D" id="1.10.287.110">
    <property type="entry name" value="DnaJ domain"/>
    <property type="match status" value="1"/>
</dbReference>
<keyword evidence="3" id="KW-1185">Reference proteome</keyword>
<dbReference type="GO" id="GO:0005783">
    <property type="term" value="C:endoplasmic reticulum"/>
    <property type="evidence" value="ECO:0007669"/>
    <property type="project" value="UniProtKB-ARBA"/>
</dbReference>
<evidence type="ECO:0008006" key="4">
    <source>
        <dbReference type="Google" id="ProtNLM"/>
    </source>
</evidence>
<dbReference type="InterPro" id="IPR001623">
    <property type="entry name" value="DnaJ_domain"/>
</dbReference>
<feature type="region of interest" description="Disordered" evidence="1">
    <location>
        <begin position="1"/>
        <end position="33"/>
    </location>
</feature>
<accession>A0A2I0A0V4</accession>